<accession>A0A9P0GEJ3</accession>
<dbReference type="EMBL" id="OV651819">
    <property type="protein sequence ID" value="CAH1112910.1"/>
    <property type="molecule type" value="Genomic_DNA"/>
</dbReference>
<dbReference type="Proteomes" id="UP001153636">
    <property type="component" value="Chromosome 7"/>
</dbReference>
<feature type="signal peptide" evidence="7">
    <location>
        <begin position="1"/>
        <end position="23"/>
    </location>
</feature>
<keyword evidence="9" id="KW-1185">Reference proteome</keyword>
<reference evidence="8" key="1">
    <citation type="submission" date="2022-01" db="EMBL/GenBank/DDBJ databases">
        <authorList>
            <person name="King R."/>
        </authorList>
    </citation>
    <scope>NUCLEOTIDE SEQUENCE</scope>
</reference>
<sequence length="416" mass="46932">MSSQRFIGFTITMLICFANYTVLVRVCKNNLDYYIIGDKECYDNPDTNLNVTEILRYRWNCTAEEYNITTDDGYQILVIRAYQNISNPIPIILGHGIIMNTLGFLSLYTHSLAYHIIKSGRQIFFVNYRGTRYSLGHTGNITEHDYDYWKFSFHEMAIYDTPKILELVKNMTNRKSIMISYSLSSTATLAYATLYPEDTSSKLIGIITMGTAVFFQNSTSSLKFFAKISSTLAFGLKLIYNGKLFPRDEMMPVLKFAAQGPLQYLTLMAGFSAIVGTDPASIAPEYFPVVVINTPDCLGQNVALHYAQVFNTGKFRQFDYGSAENTVKYGAAEPPEYDLSKISVPVAQILGKGDILTTVEDALTVASQLNSKINCGVTVLKYEKWTHDDFVDSKFQEKYLVPEVLKHIESMESGRC</sequence>
<dbReference type="SUPFAM" id="SSF53474">
    <property type="entry name" value="alpha/beta-Hydrolases"/>
    <property type="match status" value="1"/>
</dbReference>
<comment type="similarity">
    <text evidence="1">Belongs to the AB hydrolase superfamily. Lipase family.</text>
</comment>
<dbReference type="FunFam" id="3.40.50.1820:FF:000057">
    <property type="entry name" value="Lipase"/>
    <property type="match status" value="1"/>
</dbReference>
<keyword evidence="3" id="KW-0378">Hydrolase</keyword>
<evidence type="ECO:0000256" key="3">
    <source>
        <dbReference type="ARBA" id="ARBA00022801"/>
    </source>
</evidence>
<name>A0A9P0GEJ3_9CUCU</name>
<evidence type="ECO:0000256" key="1">
    <source>
        <dbReference type="ARBA" id="ARBA00010701"/>
    </source>
</evidence>
<dbReference type="InterPro" id="IPR029058">
    <property type="entry name" value="AB_hydrolase_fold"/>
</dbReference>
<keyword evidence="2 7" id="KW-0732">Signal</keyword>
<evidence type="ECO:0000256" key="4">
    <source>
        <dbReference type="ARBA" id="ARBA00022963"/>
    </source>
</evidence>
<proteinExistence type="inferred from homology"/>
<keyword evidence="4" id="KW-0442">Lipid degradation</keyword>
<dbReference type="AlphaFoldDB" id="A0A9P0GEJ3"/>
<evidence type="ECO:0000313" key="9">
    <source>
        <dbReference type="Proteomes" id="UP001153636"/>
    </source>
</evidence>
<protein>
    <recommendedName>
        <fullName evidence="10">Lipase</fullName>
    </recommendedName>
</protein>
<evidence type="ECO:0000256" key="5">
    <source>
        <dbReference type="ARBA" id="ARBA00023098"/>
    </source>
</evidence>
<evidence type="ECO:0008006" key="10">
    <source>
        <dbReference type="Google" id="ProtNLM"/>
    </source>
</evidence>
<dbReference type="OrthoDB" id="9974421at2759"/>
<keyword evidence="5" id="KW-0443">Lipid metabolism</keyword>
<evidence type="ECO:0000313" key="8">
    <source>
        <dbReference type="EMBL" id="CAH1112910.1"/>
    </source>
</evidence>
<dbReference type="GO" id="GO:0016787">
    <property type="term" value="F:hydrolase activity"/>
    <property type="evidence" value="ECO:0007669"/>
    <property type="project" value="UniProtKB-KW"/>
</dbReference>
<dbReference type="Gene3D" id="3.40.50.1820">
    <property type="entry name" value="alpha/beta hydrolase"/>
    <property type="match status" value="1"/>
</dbReference>
<gene>
    <name evidence="8" type="ORF">PSYICH_LOCUS13056</name>
</gene>
<dbReference type="PANTHER" id="PTHR11005">
    <property type="entry name" value="LYSOSOMAL ACID LIPASE-RELATED"/>
    <property type="match status" value="1"/>
</dbReference>
<keyword evidence="6" id="KW-0325">Glycoprotein</keyword>
<evidence type="ECO:0000256" key="6">
    <source>
        <dbReference type="ARBA" id="ARBA00023180"/>
    </source>
</evidence>
<organism evidence="8 9">
    <name type="scientific">Psylliodes chrysocephalus</name>
    <dbReference type="NCBI Taxonomy" id="3402493"/>
    <lineage>
        <taxon>Eukaryota</taxon>
        <taxon>Metazoa</taxon>
        <taxon>Ecdysozoa</taxon>
        <taxon>Arthropoda</taxon>
        <taxon>Hexapoda</taxon>
        <taxon>Insecta</taxon>
        <taxon>Pterygota</taxon>
        <taxon>Neoptera</taxon>
        <taxon>Endopterygota</taxon>
        <taxon>Coleoptera</taxon>
        <taxon>Polyphaga</taxon>
        <taxon>Cucujiformia</taxon>
        <taxon>Chrysomeloidea</taxon>
        <taxon>Chrysomelidae</taxon>
        <taxon>Galerucinae</taxon>
        <taxon>Alticini</taxon>
        <taxon>Psylliodes</taxon>
    </lineage>
</organism>
<evidence type="ECO:0000256" key="7">
    <source>
        <dbReference type="SAM" id="SignalP"/>
    </source>
</evidence>
<feature type="chain" id="PRO_5040207238" description="Lipase" evidence="7">
    <location>
        <begin position="24"/>
        <end position="416"/>
    </location>
</feature>
<evidence type="ECO:0000256" key="2">
    <source>
        <dbReference type="ARBA" id="ARBA00022729"/>
    </source>
</evidence>
<dbReference type="GO" id="GO:0016042">
    <property type="term" value="P:lipid catabolic process"/>
    <property type="evidence" value="ECO:0007669"/>
    <property type="project" value="UniProtKB-KW"/>
</dbReference>